<keyword evidence="4 9" id="KW-0808">Transferase</keyword>
<protein>
    <recommendedName>
        <fullName evidence="9">tRNA (guanine-N(7)-)-methyltransferase</fullName>
        <ecNumber evidence="9">2.1.1.33</ecNumber>
    </recommendedName>
    <alternativeName>
        <fullName evidence="9">tRNA (guanine(46)-N(7))-methyltransferase</fullName>
    </alternativeName>
    <alternativeName>
        <fullName evidence="9">tRNA(m7G46)-methyltransferase</fullName>
    </alternativeName>
</protein>
<keyword evidence="11" id="KW-1185">Reference proteome</keyword>
<reference evidence="10" key="1">
    <citation type="submission" date="2013-04" db="EMBL/GenBank/DDBJ databases">
        <title>The Genome Sequence of Fonticula alba ATCC 38817.</title>
        <authorList>
            <consortium name="The Broad Institute Genomics Platform"/>
            <person name="Russ C."/>
            <person name="Cuomo C."/>
            <person name="Burger G."/>
            <person name="Gray M.W."/>
            <person name="Holland P.W.H."/>
            <person name="King N."/>
            <person name="Lang F.B.F."/>
            <person name="Roger A.J."/>
            <person name="Ruiz-Trillo I."/>
            <person name="Brown M."/>
            <person name="Walker B."/>
            <person name="Young S."/>
            <person name="Zeng Q."/>
            <person name="Gargeya S."/>
            <person name="Fitzgerald M."/>
            <person name="Haas B."/>
            <person name="Abouelleil A."/>
            <person name="Allen A.W."/>
            <person name="Alvarado L."/>
            <person name="Arachchi H.M."/>
            <person name="Berlin A.M."/>
            <person name="Chapman S.B."/>
            <person name="Gainer-Dewar J."/>
            <person name="Goldberg J."/>
            <person name="Griggs A."/>
            <person name="Gujja S."/>
            <person name="Hansen M."/>
            <person name="Howarth C."/>
            <person name="Imamovic A."/>
            <person name="Ireland A."/>
            <person name="Larimer J."/>
            <person name="McCowan C."/>
            <person name="Murphy C."/>
            <person name="Pearson M."/>
            <person name="Poon T.W."/>
            <person name="Priest M."/>
            <person name="Roberts A."/>
            <person name="Saif S."/>
            <person name="Shea T."/>
            <person name="Sisk P."/>
            <person name="Sykes S."/>
            <person name="Wortman J."/>
            <person name="Nusbaum C."/>
            <person name="Birren B."/>
        </authorList>
    </citation>
    <scope>NUCLEOTIDE SEQUENCE [LARGE SCALE GENOMIC DNA]</scope>
    <source>
        <strain evidence="10">ATCC 38817</strain>
    </source>
</reference>
<evidence type="ECO:0000256" key="9">
    <source>
        <dbReference type="HAMAP-Rule" id="MF_03055"/>
    </source>
</evidence>
<evidence type="ECO:0000256" key="6">
    <source>
        <dbReference type="ARBA" id="ARBA00022694"/>
    </source>
</evidence>
<keyword evidence="2 9" id="KW-0820">tRNA-binding</keyword>
<dbReference type="Pfam" id="PF02390">
    <property type="entry name" value="Methyltransf_4"/>
    <property type="match status" value="1"/>
</dbReference>
<dbReference type="GO" id="GO:0000049">
    <property type="term" value="F:tRNA binding"/>
    <property type="evidence" value="ECO:0007669"/>
    <property type="project" value="UniProtKB-UniRule"/>
</dbReference>
<keyword evidence="8 9" id="KW-0539">Nucleus</keyword>
<dbReference type="AlphaFoldDB" id="A0A058ZGW8"/>
<dbReference type="HAMAP" id="MF_03055">
    <property type="entry name" value="tRNA_methyltr_TrmB_euk"/>
    <property type="match status" value="1"/>
</dbReference>
<dbReference type="STRING" id="691883.A0A058ZGW8"/>
<evidence type="ECO:0000256" key="8">
    <source>
        <dbReference type="ARBA" id="ARBA00023242"/>
    </source>
</evidence>
<sequence length="319" mass="35755">MSASEAIVPAGGAEATASGTLAALPQKKNFRQRAHSNPYADHLLEYPTSHTEMNWNEFFPAYFKEDGTPVYPDSDVSSVRFLDVGCGYGGLTVSMSKLYPDRLTLGMEIRVKVSSYVHEKIQALRQHGAAAATPEQLAAGKPTLYQNASVMRANTMKHLTRFFGRGQLEKIFFLFPDPHFKRAKHKWRIISPALLDEYAYVLRPGGIVYTISDVLVLHRWMDSHLEAHPMFERVSEEEIENDPAIYLVKNSSEEAQRVDRNGGRKFLAIFRRIVDPDERNPLPPFTPAVAACTPVEALQIPVTAVEAIEADDEPEPEQE</sequence>
<dbReference type="GO" id="GO:0005634">
    <property type="term" value="C:nucleus"/>
    <property type="evidence" value="ECO:0007669"/>
    <property type="project" value="UniProtKB-SubCell"/>
</dbReference>
<feature type="active site" evidence="9">
    <location>
        <position position="177"/>
    </location>
</feature>
<evidence type="ECO:0000256" key="7">
    <source>
        <dbReference type="ARBA" id="ARBA00022884"/>
    </source>
</evidence>
<comment type="pathway">
    <text evidence="9">tRNA modification; N(7)-methylguanine-tRNA biosynthesis.</text>
</comment>
<dbReference type="RefSeq" id="XP_009492433.1">
    <property type="nucleotide sequence ID" value="XM_009494158.1"/>
</dbReference>
<evidence type="ECO:0000256" key="5">
    <source>
        <dbReference type="ARBA" id="ARBA00022691"/>
    </source>
</evidence>
<gene>
    <name evidence="10" type="ORF">H696_00311</name>
</gene>
<dbReference type="Gene3D" id="3.40.50.150">
    <property type="entry name" value="Vaccinia Virus protein VP39"/>
    <property type="match status" value="1"/>
</dbReference>
<dbReference type="GO" id="GO:0008176">
    <property type="term" value="F:tRNA (guanine(46)-N7)-methyltransferase activity"/>
    <property type="evidence" value="ECO:0007669"/>
    <property type="project" value="UniProtKB-UniRule"/>
</dbReference>
<feature type="binding site" evidence="9">
    <location>
        <position position="174"/>
    </location>
    <ligand>
        <name>S-adenosyl-L-methionine</name>
        <dbReference type="ChEBI" id="CHEBI:59789"/>
    </ligand>
</feature>
<dbReference type="OrthoDB" id="47276at2759"/>
<dbReference type="InterPro" id="IPR003358">
    <property type="entry name" value="tRNA_(Gua-N-7)_MeTrfase_Trmb"/>
</dbReference>
<accession>A0A058ZGW8</accession>
<proteinExistence type="inferred from homology"/>
<dbReference type="OMA" id="LPNYFAK"/>
<keyword evidence="7 9" id="KW-0694">RNA-binding</keyword>
<comment type="subcellular location">
    <subcellularLocation>
        <location evidence="9">Nucleus</location>
    </subcellularLocation>
</comment>
<dbReference type="eggNOG" id="KOG3115">
    <property type="taxonomic scope" value="Eukaryota"/>
</dbReference>
<feature type="binding site" evidence="9">
    <location>
        <begin position="252"/>
        <end position="254"/>
    </location>
    <ligand>
        <name>S-adenosyl-L-methionine</name>
        <dbReference type="ChEBI" id="CHEBI:59789"/>
    </ligand>
</feature>
<dbReference type="UniPathway" id="UPA00989"/>
<feature type="binding site" evidence="9">
    <location>
        <begin position="154"/>
        <end position="155"/>
    </location>
    <ligand>
        <name>S-adenosyl-L-methionine</name>
        <dbReference type="ChEBI" id="CHEBI:59789"/>
    </ligand>
</feature>
<evidence type="ECO:0000313" key="10">
    <source>
        <dbReference type="EMBL" id="KCV72732.1"/>
    </source>
</evidence>
<dbReference type="SUPFAM" id="SSF53335">
    <property type="entry name" value="S-adenosyl-L-methionine-dependent methyltransferases"/>
    <property type="match status" value="1"/>
</dbReference>
<comment type="catalytic activity">
    <reaction evidence="1 9">
        <text>guanosine(46) in tRNA + S-adenosyl-L-methionine = N(7)-methylguanosine(46) in tRNA + S-adenosyl-L-homocysteine</text>
        <dbReference type="Rhea" id="RHEA:42708"/>
        <dbReference type="Rhea" id="RHEA-COMP:10188"/>
        <dbReference type="Rhea" id="RHEA-COMP:10189"/>
        <dbReference type="ChEBI" id="CHEBI:57856"/>
        <dbReference type="ChEBI" id="CHEBI:59789"/>
        <dbReference type="ChEBI" id="CHEBI:74269"/>
        <dbReference type="ChEBI" id="CHEBI:74480"/>
        <dbReference type="EC" id="2.1.1.33"/>
    </reaction>
</comment>
<dbReference type="GeneID" id="20525036"/>
<evidence type="ECO:0000313" key="11">
    <source>
        <dbReference type="Proteomes" id="UP000030693"/>
    </source>
</evidence>
<evidence type="ECO:0000256" key="2">
    <source>
        <dbReference type="ARBA" id="ARBA00022555"/>
    </source>
</evidence>
<dbReference type="PROSITE" id="PS51625">
    <property type="entry name" value="SAM_MT_TRMB"/>
    <property type="match status" value="1"/>
</dbReference>
<keyword evidence="3 9" id="KW-0489">Methyltransferase</keyword>
<dbReference type="EMBL" id="KB932201">
    <property type="protein sequence ID" value="KCV72732.1"/>
    <property type="molecule type" value="Genomic_DNA"/>
</dbReference>
<comment type="function">
    <text evidence="9">Catalyzes the formation of N(7)-methylguanine at position 46 (m7G46) in tRNA.</text>
</comment>
<dbReference type="PANTHER" id="PTHR23417:SF16">
    <property type="entry name" value="TRNA (GUANINE-N(7)-)-METHYLTRANSFERASE"/>
    <property type="match status" value="1"/>
</dbReference>
<dbReference type="InterPro" id="IPR029063">
    <property type="entry name" value="SAM-dependent_MTases_sf"/>
</dbReference>
<keyword evidence="6 9" id="KW-0819">tRNA processing</keyword>
<dbReference type="EC" id="2.1.1.33" evidence="9"/>
<feature type="binding site" evidence="9">
    <location>
        <begin position="108"/>
        <end position="109"/>
    </location>
    <ligand>
        <name>S-adenosyl-L-methionine</name>
        <dbReference type="ChEBI" id="CHEBI:59789"/>
    </ligand>
</feature>
<keyword evidence="5 9" id="KW-0949">S-adenosyl-L-methionine</keyword>
<evidence type="ECO:0000256" key="1">
    <source>
        <dbReference type="ARBA" id="ARBA00000142"/>
    </source>
</evidence>
<evidence type="ECO:0000256" key="4">
    <source>
        <dbReference type="ARBA" id="ARBA00022679"/>
    </source>
</evidence>
<dbReference type="PANTHER" id="PTHR23417">
    <property type="entry name" value="3-DEOXY-D-MANNO-OCTULOSONIC-ACID TRANSFERASE/TRNA GUANINE-N 7 - -METHYLTRANSFERASE"/>
    <property type="match status" value="1"/>
</dbReference>
<comment type="similarity">
    <text evidence="9">Belongs to the class I-like SAM-binding methyltransferase superfamily. TrmB family.</text>
</comment>
<name>A0A058ZGW8_FONAL</name>
<organism evidence="10">
    <name type="scientific">Fonticula alba</name>
    <name type="common">Slime mold</name>
    <dbReference type="NCBI Taxonomy" id="691883"/>
    <lineage>
        <taxon>Eukaryota</taxon>
        <taxon>Rotosphaerida</taxon>
        <taxon>Fonticulaceae</taxon>
        <taxon>Fonticula</taxon>
    </lineage>
</organism>
<dbReference type="NCBIfam" id="TIGR00091">
    <property type="entry name" value="tRNA (guanosine(46)-N7)-methyltransferase TrmB"/>
    <property type="match status" value="1"/>
</dbReference>
<evidence type="ECO:0000256" key="3">
    <source>
        <dbReference type="ARBA" id="ARBA00022603"/>
    </source>
</evidence>
<dbReference type="InterPro" id="IPR025763">
    <property type="entry name" value="Trm8_euk"/>
</dbReference>
<dbReference type="Proteomes" id="UP000030693">
    <property type="component" value="Unassembled WGS sequence"/>
</dbReference>
<feature type="binding site" evidence="9">
    <location>
        <position position="85"/>
    </location>
    <ligand>
        <name>S-adenosyl-L-methionine</name>
        <dbReference type="ChEBI" id="CHEBI:59789"/>
    </ligand>
</feature>
<dbReference type="GO" id="GO:0043527">
    <property type="term" value="C:tRNA methyltransferase complex"/>
    <property type="evidence" value="ECO:0007669"/>
    <property type="project" value="TreeGrafter"/>
</dbReference>